<dbReference type="VEuPathDB" id="FungiDB:PC110_g16168"/>
<feature type="non-terminal residue" evidence="1">
    <location>
        <position position="1"/>
    </location>
</feature>
<dbReference type="Proteomes" id="UP000735874">
    <property type="component" value="Unassembled WGS sequence"/>
</dbReference>
<evidence type="ECO:0000313" key="4">
    <source>
        <dbReference type="Proteomes" id="UP000735874"/>
    </source>
</evidence>
<evidence type="ECO:0000313" key="2">
    <source>
        <dbReference type="EMBL" id="KAG2869893.1"/>
    </source>
</evidence>
<evidence type="ECO:0000313" key="1">
    <source>
        <dbReference type="EMBL" id="KAG2796479.1"/>
    </source>
</evidence>
<dbReference type="EMBL" id="RCMI01004570">
    <property type="protein sequence ID" value="KAG2869893.1"/>
    <property type="molecule type" value="Genomic_DNA"/>
</dbReference>
<dbReference type="EMBL" id="RCMK01004116">
    <property type="protein sequence ID" value="KAG2872438.1"/>
    <property type="molecule type" value="Genomic_DNA"/>
</dbReference>
<sequence>HMACEPPMQPFIARPPRDMAAATMVESSVSDIARCSMSVLDEVIEFELTKNV</sequence>
<name>A0A8T0XUM8_9STRA</name>
<reference evidence="1" key="1">
    <citation type="submission" date="2018-10" db="EMBL/GenBank/DDBJ databases">
        <title>Effector identification in a new, highly contiguous assembly of the strawberry crown rot pathogen Phytophthora cactorum.</title>
        <authorList>
            <person name="Armitage A.D."/>
            <person name="Nellist C.F."/>
            <person name="Bates H."/>
            <person name="Vickerstaff R.J."/>
            <person name="Harrison R.J."/>
        </authorList>
    </citation>
    <scope>NUCLEOTIDE SEQUENCE</scope>
    <source>
        <strain evidence="1">15-7</strain>
        <strain evidence="2">4032</strain>
        <strain evidence="3">4040</strain>
    </source>
</reference>
<dbReference type="Proteomes" id="UP000736787">
    <property type="component" value="Unassembled WGS sequence"/>
</dbReference>
<dbReference type="AlphaFoldDB" id="A0A8T0XUM8"/>
<accession>A0A8T0XUM8</accession>
<dbReference type="Proteomes" id="UP000774804">
    <property type="component" value="Unassembled WGS sequence"/>
</dbReference>
<dbReference type="EMBL" id="RCMG01004089">
    <property type="protein sequence ID" value="KAG2796479.1"/>
    <property type="molecule type" value="Genomic_DNA"/>
</dbReference>
<proteinExistence type="predicted"/>
<protein>
    <submittedName>
        <fullName evidence="1">Uncharacterized protein</fullName>
    </submittedName>
</protein>
<evidence type="ECO:0000313" key="3">
    <source>
        <dbReference type="EMBL" id="KAG2872438.1"/>
    </source>
</evidence>
<gene>
    <name evidence="1" type="ORF">PC113_g25136</name>
    <name evidence="2" type="ORF">PC115_g25289</name>
    <name evidence="3" type="ORF">PC117_g28026</name>
</gene>
<comment type="caution">
    <text evidence="1">The sequence shown here is derived from an EMBL/GenBank/DDBJ whole genome shotgun (WGS) entry which is preliminary data.</text>
</comment>
<organism evidence="1 4">
    <name type="scientific">Phytophthora cactorum</name>
    <dbReference type="NCBI Taxonomy" id="29920"/>
    <lineage>
        <taxon>Eukaryota</taxon>
        <taxon>Sar</taxon>
        <taxon>Stramenopiles</taxon>
        <taxon>Oomycota</taxon>
        <taxon>Peronosporomycetes</taxon>
        <taxon>Peronosporales</taxon>
        <taxon>Peronosporaceae</taxon>
        <taxon>Phytophthora</taxon>
    </lineage>
</organism>